<name>A0A1E3X275_9BACT</name>
<organism evidence="1 2">
    <name type="scientific">Candidatus Scalindua rubra</name>
    <dbReference type="NCBI Taxonomy" id="1872076"/>
    <lineage>
        <taxon>Bacteria</taxon>
        <taxon>Pseudomonadati</taxon>
        <taxon>Planctomycetota</taxon>
        <taxon>Candidatus Brocadiia</taxon>
        <taxon>Candidatus Brocadiales</taxon>
        <taxon>Candidatus Scalinduaceae</taxon>
        <taxon>Candidatus Scalindua</taxon>
    </lineage>
</organism>
<reference evidence="1 2" key="1">
    <citation type="submission" date="2016-07" db="EMBL/GenBank/DDBJ databases">
        <title>Draft genome of Scalindua rubra, obtained from a brine-seawater interface in the Red Sea, sheds light on salt adaptation in anammox bacteria.</title>
        <authorList>
            <person name="Speth D.R."/>
            <person name="Lagkouvardos I."/>
            <person name="Wang Y."/>
            <person name="Qian P.-Y."/>
            <person name="Dutilh B.E."/>
            <person name="Jetten M.S."/>
        </authorList>
    </citation>
    <scope>NUCLEOTIDE SEQUENCE [LARGE SCALE GENOMIC DNA]</scope>
    <source>
        <strain evidence="1">BSI-1</strain>
    </source>
</reference>
<proteinExistence type="predicted"/>
<evidence type="ECO:0000313" key="2">
    <source>
        <dbReference type="Proteomes" id="UP000094056"/>
    </source>
</evidence>
<dbReference type="InterPro" id="IPR049389">
    <property type="entry name" value="TTHA0281-like"/>
</dbReference>
<dbReference type="Pfam" id="PF21748">
    <property type="entry name" value="UPF0150"/>
    <property type="match status" value="1"/>
</dbReference>
<sequence length="33" mass="3882">MLFEYIQASLEKAEYKQLDNNTWFAEIPGFEGV</sequence>
<accession>A0A1E3X275</accession>
<dbReference type="Proteomes" id="UP000094056">
    <property type="component" value="Unassembled WGS sequence"/>
</dbReference>
<evidence type="ECO:0000313" key="1">
    <source>
        <dbReference type="EMBL" id="ODS29803.1"/>
    </source>
</evidence>
<dbReference type="AlphaFoldDB" id="A0A1E3X275"/>
<dbReference type="EMBL" id="MAYW01000367">
    <property type="protein sequence ID" value="ODS29803.1"/>
    <property type="molecule type" value="Genomic_DNA"/>
</dbReference>
<comment type="caution">
    <text evidence="1">The sequence shown here is derived from an EMBL/GenBank/DDBJ whole genome shotgun (WGS) entry which is preliminary data.</text>
</comment>
<protein>
    <submittedName>
        <fullName evidence="1">Uncharacterized protein</fullName>
    </submittedName>
</protein>
<gene>
    <name evidence="1" type="ORF">SCARUB_05093</name>
</gene>
<dbReference type="Gene3D" id="3.30.160.250">
    <property type="match status" value="1"/>
</dbReference>